<comment type="caution">
    <text evidence="1">The sequence shown here is derived from an EMBL/GenBank/DDBJ whole genome shotgun (WGS) entry which is preliminary data.</text>
</comment>
<gene>
    <name evidence="1" type="ORF">GCM10010255_34640</name>
</gene>
<keyword evidence="2" id="KW-1185">Reference proteome</keyword>
<protein>
    <recommendedName>
        <fullName evidence="3">Uma2 family endonuclease</fullName>
    </recommendedName>
</protein>
<evidence type="ECO:0000313" key="1">
    <source>
        <dbReference type="EMBL" id="GAA2399211.1"/>
    </source>
</evidence>
<evidence type="ECO:0000313" key="2">
    <source>
        <dbReference type="Proteomes" id="UP001499986"/>
    </source>
</evidence>
<dbReference type="RefSeq" id="WP_086840885.1">
    <property type="nucleotide sequence ID" value="NZ_BAAASE010000004.1"/>
</dbReference>
<evidence type="ECO:0008006" key="3">
    <source>
        <dbReference type="Google" id="ProtNLM"/>
    </source>
</evidence>
<name>A0ABN3IAD6_9ACTN</name>
<sequence length="162" mass="17535">MIYDLLLAGPPVPPTSLAEALAEAVRTEGVDVDVADRDGDQSQRDWTAPVLCGYIRLRGDLSLELDIYVEDALVNEAPAEPELARRLAMALGVPVLYPAEEVLPSAYWLATSSGESVRARLYASDDEPPVHTIDAVESPVAQLPHIRVSDLPEIAREQHGKG</sequence>
<dbReference type="Proteomes" id="UP001499986">
    <property type="component" value="Unassembled WGS sequence"/>
</dbReference>
<dbReference type="EMBL" id="BAAASE010000004">
    <property type="protein sequence ID" value="GAA2399211.1"/>
    <property type="molecule type" value="Genomic_DNA"/>
</dbReference>
<accession>A0ABN3IAD6</accession>
<organism evidence="1 2">
    <name type="scientific">Streptomyces coeruleofuscus</name>
    <dbReference type="NCBI Taxonomy" id="66879"/>
    <lineage>
        <taxon>Bacteria</taxon>
        <taxon>Bacillati</taxon>
        <taxon>Actinomycetota</taxon>
        <taxon>Actinomycetes</taxon>
        <taxon>Kitasatosporales</taxon>
        <taxon>Streptomycetaceae</taxon>
        <taxon>Streptomyces</taxon>
    </lineage>
</organism>
<proteinExistence type="predicted"/>
<reference evidence="1 2" key="1">
    <citation type="journal article" date="2019" name="Int. J. Syst. Evol. Microbiol.">
        <title>The Global Catalogue of Microorganisms (GCM) 10K type strain sequencing project: providing services to taxonomists for standard genome sequencing and annotation.</title>
        <authorList>
            <consortium name="The Broad Institute Genomics Platform"/>
            <consortium name="The Broad Institute Genome Sequencing Center for Infectious Disease"/>
            <person name="Wu L."/>
            <person name="Ma J."/>
        </authorList>
    </citation>
    <scope>NUCLEOTIDE SEQUENCE [LARGE SCALE GENOMIC DNA]</scope>
    <source>
        <strain evidence="1 2">JCM 4358</strain>
    </source>
</reference>